<dbReference type="Proteomes" id="UP000053259">
    <property type="component" value="Unassembled WGS sequence"/>
</dbReference>
<evidence type="ECO:0000256" key="1">
    <source>
        <dbReference type="ARBA" id="ARBA00022723"/>
    </source>
</evidence>
<evidence type="ECO:0000256" key="2">
    <source>
        <dbReference type="ARBA" id="ARBA00022771"/>
    </source>
</evidence>
<feature type="compositionally biased region" description="Polar residues" evidence="6">
    <location>
        <begin position="305"/>
        <end position="317"/>
    </location>
</feature>
<dbReference type="GeneID" id="27316891"/>
<dbReference type="Gene3D" id="3.30.40.10">
    <property type="entry name" value="Zinc/RING finger domain, C3HC4 (zinc finger)"/>
    <property type="match status" value="2"/>
</dbReference>
<protein>
    <recommendedName>
        <fullName evidence="11">Zf-UBP-domain-containing protein</fullName>
    </recommendedName>
</protein>
<evidence type="ECO:0000256" key="3">
    <source>
        <dbReference type="ARBA" id="ARBA00022833"/>
    </source>
</evidence>
<dbReference type="InterPro" id="IPR013083">
    <property type="entry name" value="Znf_RING/FYVE/PHD"/>
</dbReference>
<dbReference type="InterPro" id="IPR001841">
    <property type="entry name" value="Znf_RING"/>
</dbReference>
<dbReference type="GO" id="GO:0007265">
    <property type="term" value="P:Ras protein signal transduction"/>
    <property type="evidence" value="ECO:0007669"/>
    <property type="project" value="TreeGrafter"/>
</dbReference>
<dbReference type="InterPro" id="IPR011422">
    <property type="entry name" value="BRAP2/ETP1_RRM"/>
</dbReference>
<dbReference type="AlphaFoldDB" id="A0A0D2AK74"/>
<organism evidence="9 10">
    <name type="scientific">Verruconis gallopava</name>
    <dbReference type="NCBI Taxonomy" id="253628"/>
    <lineage>
        <taxon>Eukaryota</taxon>
        <taxon>Fungi</taxon>
        <taxon>Dikarya</taxon>
        <taxon>Ascomycota</taxon>
        <taxon>Pezizomycotina</taxon>
        <taxon>Dothideomycetes</taxon>
        <taxon>Pleosporomycetidae</taxon>
        <taxon>Venturiales</taxon>
        <taxon>Sympoventuriaceae</taxon>
        <taxon>Verruconis</taxon>
    </lineage>
</organism>
<feature type="region of interest" description="Disordered" evidence="6">
    <location>
        <begin position="660"/>
        <end position="685"/>
    </location>
</feature>
<evidence type="ECO:0000259" key="8">
    <source>
        <dbReference type="PROSITE" id="PS50271"/>
    </source>
</evidence>
<dbReference type="SMART" id="SM00184">
    <property type="entry name" value="RING"/>
    <property type="match status" value="1"/>
</dbReference>
<evidence type="ECO:0000313" key="9">
    <source>
        <dbReference type="EMBL" id="KIV99373.1"/>
    </source>
</evidence>
<sequence length="685" mass="76079">MPRSYYYHIVFELDRPSNEPNAYIPSPGTDVFEADLPAHGVTPLKTASNNRPGHRRAHTDAHGGIDHFSTSAVFPLLSTSYKTIESRIHTDWRYGPISIESIDMDRSLSAPGGSSRPRGKSMTQNSSSGGSSSRSSGGGLATRARFIPADPKNTDIGYGVVHLYRDEEETPGLYDDTYSSKIAENYASGEFTQDQCSTVCILAVPSYMMPSDLLGWAGEQAHEDVSHFRLVRTSKVNRYMVLIKFRDPKKARQWLKEYNGRAFSSMEPEYAHIVFVQSITFQSGDQAEQPSSFPNMTDDPFIPKTQPSMKTSAVSTTTDNSLAAALTTRPLAPPPPNLVELPTCPVCLERMDETTGLMTILCQHVFHCDCLSKWRGSGCPVCRYTQNGSLPGTLRTPTTSPETENVCSVCKSDQNLWICLICGNVGCGRYDSAHAFAHFEETGHAYAMDIATQHVWDYVGDGYVHRLIQNKADGKMVDLPEAYGKRIDGGMSALGADMVPREKMEAMGNEYAYLLQSQLENQRSYFEDQLERALEKASKAAAAADKATAALDDMMNAFQQLQSQYSEAQSSIKSLERDLERATKKAEKMDQLAKKLAKDWKEEKTVNEGLLERLKVLDAKIQAHDSEKQKLEAEKRELEEQNRDLSFFISGANKLQELKEQGEDIDGQIEVGSSVGKGKRKGKKR</sequence>
<feature type="domain" description="UBP-type" evidence="8">
    <location>
        <begin position="377"/>
        <end position="483"/>
    </location>
</feature>
<keyword evidence="5" id="KW-0175">Coiled coil</keyword>
<accession>A0A0D2AK74</accession>
<feature type="region of interest" description="Disordered" evidence="6">
    <location>
        <begin position="43"/>
        <end position="63"/>
    </location>
</feature>
<dbReference type="InParanoid" id="A0A0D2AK74"/>
<dbReference type="InterPro" id="IPR001607">
    <property type="entry name" value="Znf_UBP"/>
</dbReference>
<dbReference type="STRING" id="253628.A0A0D2AK74"/>
<dbReference type="SMART" id="SM00290">
    <property type="entry name" value="ZnF_UBP"/>
    <property type="match status" value="1"/>
</dbReference>
<evidence type="ECO:0000256" key="5">
    <source>
        <dbReference type="SAM" id="Coils"/>
    </source>
</evidence>
<reference evidence="9 10" key="1">
    <citation type="submission" date="2015-01" db="EMBL/GenBank/DDBJ databases">
        <title>The Genome Sequence of Ochroconis gallopava CBS43764.</title>
        <authorList>
            <consortium name="The Broad Institute Genomics Platform"/>
            <person name="Cuomo C."/>
            <person name="de Hoog S."/>
            <person name="Gorbushina A."/>
            <person name="Stielow B."/>
            <person name="Teixiera M."/>
            <person name="Abouelleil A."/>
            <person name="Chapman S.B."/>
            <person name="Priest M."/>
            <person name="Young S.K."/>
            <person name="Wortman J."/>
            <person name="Nusbaum C."/>
            <person name="Birren B."/>
        </authorList>
    </citation>
    <scope>NUCLEOTIDE SEQUENCE [LARGE SCALE GENOMIC DNA]</scope>
    <source>
        <strain evidence="9 10">CBS 43764</strain>
    </source>
</reference>
<dbReference type="SUPFAM" id="SSF57850">
    <property type="entry name" value="RING/U-box"/>
    <property type="match status" value="2"/>
</dbReference>
<dbReference type="InterPro" id="IPR034931">
    <property type="entry name" value="ETP1_RRM"/>
</dbReference>
<name>A0A0D2AK74_9PEZI</name>
<dbReference type="PANTHER" id="PTHR24007">
    <property type="entry name" value="BRCA1-ASSOCIATED PROTEIN"/>
    <property type="match status" value="1"/>
</dbReference>
<evidence type="ECO:0000256" key="6">
    <source>
        <dbReference type="SAM" id="MobiDB-lite"/>
    </source>
</evidence>
<dbReference type="RefSeq" id="XP_016209243.1">
    <property type="nucleotide sequence ID" value="XM_016362894.1"/>
</dbReference>
<dbReference type="PROSITE" id="PS50271">
    <property type="entry name" value="ZF_UBP"/>
    <property type="match status" value="1"/>
</dbReference>
<feature type="compositionally biased region" description="Low complexity" evidence="6">
    <location>
        <begin position="126"/>
        <end position="135"/>
    </location>
</feature>
<dbReference type="GO" id="GO:0008270">
    <property type="term" value="F:zinc ion binding"/>
    <property type="evidence" value="ECO:0007669"/>
    <property type="project" value="UniProtKB-KW"/>
</dbReference>
<dbReference type="InterPro" id="IPR047243">
    <property type="entry name" value="RING-H2_BRAP2"/>
</dbReference>
<feature type="domain" description="RING-type" evidence="7">
    <location>
        <begin position="344"/>
        <end position="383"/>
    </location>
</feature>
<evidence type="ECO:0000313" key="10">
    <source>
        <dbReference type="Proteomes" id="UP000053259"/>
    </source>
</evidence>
<dbReference type="Pfam" id="PF02148">
    <property type="entry name" value="zf-UBP"/>
    <property type="match status" value="1"/>
</dbReference>
<feature type="coiled-coil region" evidence="5">
    <location>
        <begin position="516"/>
        <end position="648"/>
    </location>
</feature>
<dbReference type="Pfam" id="PF07576">
    <property type="entry name" value="BRAP2"/>
    <property type="match status" value="1"/>
</dbReference>
<dbReference type="HOGENOM" id="CLU_009969_0_0_1"/>
<keyword evidence="1" id="KW-0479">Metal-binding</keyword>
<dbReference type="OrthoDB" id="273556at2759"/>
<evidence type="ECO:0000259" key="7">
    <source>
        <dbReference type="PROSITE" id="PS50089"/>
    </source>
</evidence>
<proteinExistence type="predicted"/>
<dbReference type="GO" id="GO:0005737">
    <property type="term" value="C:cytoplasm"/>
    <property type="evidence" value="ECO:0007669"/>
    <property type="project" value="TreeGrafter"/>
</dbReference>
<evidence type="ECO:0008006" key="11">
    <source>
        <dbReference type="Google" id="ProtNLM"/>
    </source>
</evidence>
<dbReference type="CDD" id="cd16457">
    <property type="entry name" value="RING-H2_BRAP2"/>
    <property type="match status" value="1"/>
</dbReference>
<feature type="compositionally biased region" description="Polar residues" evidence="6">
    <location>
        <begin position="285"/>
        <end position="295"/>
    </location>
</feature>
<dbReference type="PANTHER" id="PTHR24007:SF7">
    <property type="entry name" value="BRCA1-ASSOCIATED PROTEIN"/>
    <property type="match status" value="1"/>
</dbReference>
<gene>
    <name evidence="9" type="ORF">PV09_08918</name>
</gene>
<keyword evidence="2 4" id="KW-0863">Zinc-finger</keyword>
<dbReference type="GO" id="GO:0061630">
    <property type="term" value="F:ubiquitin protein ligase activity"/>
    <property type="evidence" value="ECO:0007669"/>
    <property type="project" value="TreeGrafter"/>
</dbReference>
<dbReference type="GO" id="GO:0016567">
    <property type="term" value="P:protein ubiquitination"/>
    <property type="evidence" value="ECO:0007669"/>
    <property type="project" value="TreeGrafter"/>
</dbReference>
<dbReference type="Pfam" id="PF13639">
    <property type="entry name" value="zf-RING_2"/>
    <property type="match status" value="1"/>
</dbReference>
<feature type="region of interest" description="Disordered" evidence="6">
    <location>
        <begin position="105"/>
        <end position="146"/>
    </location>
</feature>
<evidence type="ECO:0000256" key="4">
    <source>
        <dbReference type="PROSITE-ProRule" id="PRU00502"/>
    </source>
</evidence>
<dbReference type="CDD" id="cd12717">
    <property type="entry name" value="RRM_ETP1"/>
    <property type="match status" value="1"/>
</dbReference>
<keyword evidence="3" id="KW-0862">Zinc</keyword>
<keyword evidence="10" id="KW-1185">Reference proteome</keyword>
<dbReference type="VEuPathDB" id="FungiDB:PV09_08918"/>
<dbReference type="EMBL" id="KN847578">
    <property type="protein sequence ID" value="KIV99373.1"/>
    <property type="molecule type" value="Genomic_DNA"/>
</dbReference>
<dbReference type="PROSITE" id="PS50089">
    <property type="entry name" value="ZF_RING_2"/>
    <property type="match status" value="1"/>
</dbReference>
<feature type="region of interest" description="Disordered" evidence="6">
    <location>
        <begin position="285"/>
        <end position="317"/>
    </location>
</feature>